<dbReference type="PANTHER" id="PTHR24291:SF203">
    <property type="entry name" value="CYTOCHROME P450 4D1-RELATED"/>
    <property type="match status" value="1"/>
</dbReference>
<keyword evidence="6 11" id="KW-0349">Heme</keyword>
<evidence type="ECO:0000256" key="3">
    <source>
        <dbReference type="ARBA" id="ARBA00004174"/>
    </source>
</evidence>
<dbReference type="HOGENOM" id="CLU_001570_5_1_1"/>
<evidence type="ECO:0000313" key="13">
    <source>
        <dbReference type="Proteomes" id="UP000001070"/>
    </source>
</evidence>
<dbReference type="GO" id="GO:0005789">
    <property type="term" value="C:endoplasmic reticulum membrane"/>
    <property type="evidence" value="ECO:0007669"/>
    <property type="project" value="UniProtKB-SubCell"/>
</dbReference>
<dbReference type="OrthoDB" id="1055148at2759"/>
<feature type="binding site" description="axial binding residue" evidence="11">
    <location>
        <position position="456"/>
    </location>
    <ligand>
        <name>heme</name>
        <dbReference type="ChEBI" id="CHEBI:30413"/>
    </ligand>
    <ligandPart>
        <name>Fe</name>
        <dbReference type="ChEBI" id="CHEBI:18248"/>
    </ligandPart>
</feature>
<dbReference type="Gene3D" id="1.10.630.10">
    <property type="entry name" value="Cytochrome P450"/>
    <property type="match status" value="1"/>
</dbReference>
<evidence type="ECO:0000256" key="6">
    <source>
        <dbReference type="ARBA" id="ARBA00022617"/>
    </source>
</evidence>
<dbReference type="InterPro" id="IPR002403">
    <property type="entry name" value="Cyt_P450_E_grp-IV"/>
</dbReference>
<reference evidence="12 13" key="1">
    <citation type="journal article" date="2007" name="Nature">
        <title>Evolution of genes and genomes on the Drosophila phylogeny.</title>
        <authorList>
            <consortium name="Drosophila 12 Genomes Consortium"/>
            <person name="Clark A.G."/>
            <person name="Eisen M.B."/>
            <person name="Smith D.R."/>
            <person name="Bergman C.M."/>
            <person name="Oliver B."/>
            <person name="Markow T.A."/>
            <person name="Kaufman T.C."/>
            <person name="Kellis M."/>
            <person name="Gelbart W."/>
            <person name="Iyer V.N."/>
            <person name="Pollard D.A."/>
            <person name="Sackton T.B."/>
            <person name="Larracuente A.M."/>
            <person name="Singh N.D."/>
            <person name="Abad J.P."/>
            <person name="Abt D.N."/>
            <person name="Adryan B."/>
            <person name="Aguade M."/>
            <person name="Akashi H."/>
            <person name="Anderson W.W."/>
            <person name="Aquadro C.F."/>
            <person name="Ardell D.H."/>
            <person name="Arguello R."/>
            <person name="Artieri C.G."/>
            <person name="Barbash D.A."/>
            <person name="Barker D."/>
            <person name="Barsanti P."/>
            <person name="Batterham P."/>
            <person name="Batzoglou S."/>
            <person name="Begun D."/>
            <person name="Bhutkar A."/>
            <person name="Blanco E."/>
            <person name="Bosak S.A."/>
            <person name="Bradley R.K."/>
            <person name="Brand A.D."/>
            <person name="Brent M.R."/>
            <person name="Brooks A.N."/>
            <person name="Brown R.H."/>
            <person name="Butlin R.K."/>
            <person name="Caggese C."/>
            <person name="Calvi B.R."/>
            <person name="Bernardo de Carvalho A."/>
            <person name="Caspi A."/>
            <person name="Castrezana S."/>
            <person name="Celniker S.E."/>
            <person name="Chang J.L."/>
            <person name="Chapple C."/>
            <person name="Chatterji S."/>
            <person name="Chinwalla A."/>
            <person name="Civetta A."/>
            <person name="Clifton S.W."/>
            <person name="Comeron J.M."/>
            <person name="Costello J.C."/>
            <person name="Coyne J.A."/>
            <person name="Daub J."/>
            <person name="David R.G."/>
            <person name="Delcher A.L."/>
            <person name="Delehaunty K."/>
            <person name="Do C.B."/>
            <person name="Ebling H."/>
            <person name="Edwards K."/>
            <person name="Eickbush T."/>
            <person name="Evans J.D."/>
            <person name="Filipski A."/>
            <person name="Findeiss S."/>
            <person name="Freyhult E."/>
            <person name="Fulton L."/>
            <person name="Fulton R."/>
            <person name="Garcia A.C."/>
            <person name="Gardiner A."/>
            <person name="Garfield D.A."/>
            <person name="Garvin B.E."/>
            <person name="Gibson G."/>
            <person name="Gilbert D."/>
            <person name="Gnerre S."/>
            <person name="Godfrey J."/>
            <person name="Good R."/>
            <person name="Gotea V."/>
            <person name="Gravely B."/>
            <person name="Greenberg A.J."/>
            <person name="Griffiths-Jones S."/>
            <person name="Gross S."/>
            <person name="Guigo R."/>
            <person name="Gustafson E.A."/>
            <person name="Haerty W."/>
            <person name="Hahn M.W."/>
            <person name="Halligan D.L."/>
            <person name="Halpern A.L."/>
            <person name="Halter G.M."/>
            <person name="Han M.V."/>
            <person name="Heger A."/>
            <person name="Hillier L."/>
            <person name="Hinrichs A.S."/>
            <person name="Holmes I."/>
            <person name="Hoskins R.A."/>
            <person name="Hubisz M.J."/>
            <person name="Hultmark D."/>
            <person name="Huntley M.A."/>
            <person name="Jaffe D.B."/>
            <person name="Jagadeeshan S."/>
            <person name="Jeck W.R."/>
            <person name="Johnson J."/>
            <person name="Jones C.D."/>
            <person name="Jordan W.C."/>
            <person name="Karpen G.H."/>
            <person name="Kataoka E."/>
            <person name="Keightley P.D."/>
            <person name="Kheradpour P."/>
            <person name="Kirkness E.F."/>
            <person name="Koerich L.B."/>
            <person name="Kristiansen K."/>
            <person name="Kudrna D."/>
            <person name="Kulathinal R.J."/>
            <person name="Kumar S."/>
            <person name="Kwok R."/>
            <person name="Lander E."/>
            <person name="Langley C.H."/>
            <person name="Lapoint R."/>
            <person name="Lazzaro B.P."/>
            <person name="Lee S.J."/>
            <person name="Levesque L."/>
            <person name="Li R."/>
            <person name="Lin C.F."/>
            <person name="Lin M.F."/>
            <person name="Lindblad-Toh K."/>
            <person name="Llopart A."/>
            <person name="Long M."/>
            <person name="Low L."/>
            <person name="Lozovsky E."/>
            <person name="Lu J."/>
            <person name="Luo M."/>
            <person name="Machado C.A."/>
            <person name="Makalowski W."/>
            <person name="Marzo M."/>
            <person name="Matsuda M."/>
            <person name="Matzkin L."/>
            <person name="McAllister B."/>
            <person name="McBride C.S."/>
            <person name="McKernan B."/>
            <person name="McKernan K."/>
            <person name="Mendez-Lago M."/>
            <person name="Minx P."/>
            <person name="Mollenhauer M.U."/>
            <person name="Montooth K."/>
            <person name="Mount S.M."/>
            <person name="Mu X."/>
            <person name="Myers E."/>
            <person name="Negre B."/>
            <person name="Newfeld S."/>
            <person name="Nielsen R."/>
            <person name="Noor M.A."/>
            <person name="O'Grady P."/>
            <person name="Pachter L."/>
            <person name="Papaceit M."/>
            <person name="Parisi M.J."/>
            <person name="Parisi M."/>
            <person name="Parts L."/>
            <person name="Pedersen J.S."/>
            <person name="Pesole G."/>
            <person name="Phillippy A.M."/>
            <person name="Ponting C.P."/>
            <person name="Pop M."/>
            <person name="Porcelli D."/>
            <person name="Powell J.R."/>
            <person name="Prohaska S."/>
            <person name="Pruitt K."/>
            <person name="Puig M."/>
            <person name="Quesneville H."/>
            <person name="Ram K.R."/>
            <person name="Rand D."/>
            <person name="Rasmussen M.D."/>
            <person name="Reed L.K."/>
            <person name="Reenan R."/>
            <person name="Reily A."/>
            <person name="Remington K.A."/>
            <person name="Rieger T.T."/>
            <person name="Ritchie M.G."/>
            <person name="Robin C."/>
            <person name="Rogers Y.H."/>
            <person name="Rohde C."/>
            <person name="Rozas J."/>
            <person name="Rubenfield M.J."/>
            <person name="Ruiz A."/>
            <person name="Russo S."/>
            <person name="Salzberg S.L."/>
            <person name="Sanchez-Gracia A."/>
            <person name="Saranga D.J."/>
            <person name="Sato H."/>
            <person name="Schaeffer S.W."/>
            <person name="Schatz M.C."/>
            <person name="Schlenke T."/>
            <person name="Schwartz R."/>
            <person name="Segarra C."/>
            <person name="Singh R.S."/>
            <person name="Sirot L."/>
            <person name="Sirota M."/>
            <person name="Sisneros N.B."/>
            <person name="Smith C.D."/>
            <person name="Smith T.F."/>
            <person name="Spieth J."/>
            <person name="Stage D.E."/>
            <person name="Stark A."/>
            <person name="Stephan W."/>
            <person name="Strausberg R.L."/>
            <person name="Strempel S."/>
            <person name="Sturgill D."/>
            <person name="Sutton G."/>
            <person name="Sutton G.G."/>
            <person name="Tao W."/>
            <person name="Teichmann S."/>
            <person name="Tobari Y.N."/>
            <person name="Tomimura Y."/>
            <person name="Tsolas J.M."/>
            <person name="Valente V.L."/>
            <person name="Venter E."/>
            <person name="Venter J.C."/>
            <person name="Vicario S."/>
            <person name="Vieira F.G."/>
            <person name="Vilella A.J."/>
            <person name="Villasante A."/>
            <person name="Walenz B."/>
            <person name="Wang J."/>
            <person name="Wasserman M."/>
            <person name="Watts T."/>
            <person name="Wilson D."/>
            <person name="Wilson R.K."/>
            <person name="Wing R.A."/>
            <person name="Wolfner M.F."/>
            <person name="Wong A."/>
            <person name="Wong G.K."/>
            <person name="Wu C.I."/>
            <person name="Wu G."/>
            <person name="Yamamoto D."/>
            <person name="Yang H.P."/>
            <person name="Yang S.P."/>
            <person name="Yorke J.A."/>
            <person name="Yoshida K."/>
            <person name="Zdobnov E."/>
            <person name="Zhang P."/>
            <person name="Zhang Y."/>
            <person name="Zimin A.V."/>
            <person name="Baldwin J."/>
            <person name="Abdouelleil A."/>
            <person name="Abdulkadir J."/>
            <person name="Abebe A."/>
            <person name="Abera B."/>
            <person name="Abreu J."/>
            <person name="Acer S.C."/>
            <person name="Aftuck L."/>
            <person name="Alexander A."/>
            <person name="An P."/>
            <person name="Anderson E."/>
            <person name="Anderson S."/>
            <person name="Arachi H."/>
            <person name="Azer M."/>
            <person name="Bachantsang P."/>
            <person name="Barry A."/>
            <person name="Bayul T."/>
            <person name="Berlin A."/>
            <person name="Bessette D."/>
            <person name="Bloom T."/>
            <person name="Blye J."/>
            <person name="Boguslavskiy L."/>
            <person name="Bonnet C."/>
            <person name="Boukhgalter B."/>
            <person name="Bourzgui I."/>
            <person name="Brown A."/>
            <person name="Cahill P."/>
            <person name="Channer S."/>
            <person name="Cheshatsang Y."/>
            <person name="Chuda L."/>
            <person name="Citroen M."/>
            <person name="Collymore A."/>
            <person name="Cooke P."/>
            <person name="Costello M."/>
            <person name="D'Aco K."/>
            <person name="Daza R."/>
            <person name="De Haan G."/>
            <person name="DeGray S."/>
            <person name="DeMaso C."/>
            <person name="Dhargay N."/>
            <person name="Dooley K."/>
            <person name="Dooley E."/>
            <person name="Doricent M."/>
            <person name="Dorje P."/>
            <person name="Dorjee K."/>
            <person name="Dupes A."/>
            <person name="Elong R."/>
            <person name="Falk J."/>
            <person name="Farina A."/>
            <person name="Faro S."/>
            <person name="Ferguson D."/>
            <person name="Fisher S."/>
            <person name="Foley C.D."/>
            <person name="Franke A."/>
            <person name="Friedrich D."/>
            <person name="Gadbois L."/>
            <person name="Gearin G."/>
            <person name="Gearin C.R."/>
            <person name="Giannoukos G."/>
            <person name="Goode T."/>
            <person name="Graham J."/>
            <person name="Grandbois E."/>
            <person name="Grewal S."/>
            <person name="Gyaltsen K."/>
            <person name="Hafez N."/>
            <person name="Hagos B."/>
            <person name="Hall J."/>
            <person name="Henson C."/>
            <person name="Hollinger A."/>
            <person name="Honan T."/>
            <person name="Huard M.D."/>
            <person name="Hughes L."/>
            <person name="Hurhula B."/>
            <person name="Husby M.E."/>
            <person name="Kamat A."/>
            <person name="Kanga B."/>
            <person name="Kashin S."/>
            <person name="Khazanovich D."/>
            <person name="Kisner P."/>
            <person name="Lance K."/>
            <person name="Lara M."/>
            <person name="Lee W."/>
            <person name="Lennon N."/>
            <person name="Letendre F."/>
            <person name="LeVine R."/>
            <person name="Lipovsky A."/>
            <person name="Liu X."/>
            <person name="Liu J."/>
            <person name="Liu S."/>
            <person name="Lokyitsang T."/>
            <person name="Lokyitsang Y."/>
            <person name="Lubonja R."/>
            <person name="Lui A."/>
            <person name="MacDonald P."/>
            <person name="Magnisalis V."/>
            <person name="Maru K."/>
            <person name="Matthews C."/>
            <person name="McCusker W."/>
            <person name="McDonough S."/>
            <person name="Mehta T."/>
            <person name="Meldrim J."/>
            <person name="Meneus L."/>
            <person name="Mihai O."/>
            <person name="Mihalev A."/>
            <person name="Mihova T."/>
            <person name="Mittelman R."/>
            <person name="Mlenga V."/>
            <person name="Montmayeur A."/>
            <person name="Mulrain L."/>
            <person name="Navidi A."/>
            <person name="Naylor J."/>
            <person name="Negash T."/>
            <person name="Nguyen T."/>
            <person name="Nguyen N."/>
            <person name="Nicol R."/>
            <person name="Norbu C."/>
            <person name="Norbu N."/>
            <person name="Novod N."/>
            <person name="O'Neill B."/>
            <person name="Osman S."/>
            <person name="Markiewicz E."/>
            <person name="Oyono O.L."/>
            <person name="Patti C."/>
            <person name="Phunkhang P."/>
            <person name="Pierre F."/>
            <person name="Priest M."/>
            <person name="Raghuraman S."/>
            <person name="Rege F."/>
            <person name="Reyes R."/>
            <person name="Rise C."/>
            <person name="Rogov P."/>
            <person name="Ross K."/>
            <person name="Ryan E."/>
            <person name="Settipalli S."/>
            <person name="Shea T."/>
            <person name="Sherpa N."/>
            <person name="Shi L."/>
            <person name="Shih D."/>
            <person name="Sparrow T."/>
            <person name="Spaulding J."/>
            <person name="Stalker J."/>
            <person name="Stange-Thomann N."/>
            <person name="Stavropoulos S."/>
            <person name="Stone C."/>
            <person name="Strader C."/>
            <person name="Tesfaye S."/>
            <person name="Thomson T."/>
            <person name="Thoulutsang Y."/>
            <person name="Thoulutsang D."/>
            <person name="Topham K."/>
            <person name="Topping I."/>
            <person name="Tsamla T."/>
            <person name="Vassiliev H."/>
            <person name="Vo A."/>
            <person name="Wangchuk T."/>
            <person name="Wangdi T."/>
            <person name="Weiand M."/>
            <person name="Wilkinson J."/>
            <person name="Wilson A."/>
            <person name="Yadav S."/>
            <person name="Young G."/>
            <person name="Yu Q."/>
            <person name="Zembek L."/>
            <person name="Zhong D."/>
            <person name="Zimmer A."/>
            <person name="Zwirko Z."/>
            <person name="Jaffe D.B."/>
            <person name="Alvarez P."/>
            <person name="Brockman W."/>
            <person name="Butler J."/>
            <person name="Chin C."/>
            <person name="Gnerre S."/>
            <person name="Grabherr M."/>
            <person name="Kleber M."/>
            <person name="Mauceli E."/>
            <person name="MacCallum I."/>
        </authorList>
    </citation>
    <scope>NUCLEOTIDE SEQUENCE [LARGE SCALE GENOMIC DNA]</scope>
    <source>
        <strain evidence="13">Tucson 15287-2541.00</strain>
    </source>
</reference>
<evidence type="ECO:0000256" key="2">
    <source>
        <dbReference type="ARBA" id="ARBA00003690"/>
    </source>
</evidence>
<evidence type="ECO:0000256" key="1">
    <source>
        <dbReference type="ARBA" id="ARBA00001971"/>
    </source>
</evidence>
<dbReference type="SMR" id="B4J0N1"/>
<dbReference type="GO" id="GO:0005506">
    <property type="term" value="F:iron ion binding"/>
    <property type="evidence" value="ECO:0007669"/>
    <property type="project" value="InterPro"/>
</dbReference>
<evidence type="ECO:0000256" key="5">
    <source>
        <dbReference type="ARBA" id="ARBA00010617"/>
    </source>
</evidence>
<dbReference type="FunCoup" id="B4J0N1">
    <property type="interactions" value="7"/>
</dbReference>
<dbReference type="InParanoid" id="B4J0N1"/>
<dbReference type="OMA" id="ISPMYMG"/>
<evidence type="ECO:0000313" key="12">
    <source>
        <dbReference type="EMBL" id="EDV97886.1"/>
    </source>
</evidence>
<accession>B4J0N1</accession>
<protein>
    <submittedName>
        <fullName evidence="12">GH17122</fullName>
    </submittedName>
</protein>
<organism evidence="13">
    <name type="scientific">Drosophila grimshawi</name>
    <name type="common">Hawaiian fruit fly</name>
    <name type="synonym">Idiomyia grimshawi</name>
    <dbReference type="NCBI Taxonomy" id="7222"/>
    <lineage>
        <taxon>Eukaryota</taxon>
        <taxon>Metazoa</taxon>
        <taxon>Ecdysozoa</taxon>
        <taxon>Arthropoda</taxon>
        <taxon>Hexapoda</taxon>
        <taxon>Insecta</taxon>
        <taxon>Pterygota</taxon>
        <taxon>Neoptera</taxon>
        <taxon>Endopterygota</taxon>
        <taxon>Diptera</taxon>
        <taxon>Brachycera</taxon>
        <taxon>Muscomorpha</taxon>
        <taxon>Ephydroidea</taxon>
        <taxon>Drosophilidae</taxon>
        <taxon>Drosophila</taxon>
        <taxon>Hawaiian Drosophila</taxon>
    </lineage>
</organism>
<keyword evidence="10" id="KW-0503">Monooxygenase</keyword>
<dbReference type="PhylomeDB" id="B4J0N1"/>
<sequence>MVLLILIWFLLIALITYLSCVYQYQARINRLTSKWPEPPFLPIIGHLHILAKIVGPRPFKRAADLINCHLEEHRAKIWLGTKLYVLDCNPKDIQALCSAQQLLQKTSDYRIFRNWLCEGIFTSDVDKWIHRRKMITPAFGYGMIKQYVQVYERQARILVSRLSKLAGTNQPVDFLQYIRCYTLDTICEAALGANVNSQSGQKSEYFDAVRKVMLIFDNRLKNLLYRIPFIYPFTPLAARERKLIKILHGFTEGIIAGRVEQLNSDIANRNCASTEDAEVNQRQTLSFLDTLLLARTPDGQPLTVKDIREEVDTIIFGGFDLTAATLKFFMYNMTLNMASQQLCREEIWRICGKDSAAPITMEQLRDLEYLEMCIKETMRLYPSAPILARRATANCTINDFFIPKGCDVIISPMYIGRCKDYFPDPLNFKPERWARDAEPKIEASTHIPFMTGARSCVGQRYAMVMMKMVMAHLMRNFYFEPIGERQEKAQLIYVMTLHTKNTYYCKIRAVD</sequence>
<gene>
    <name evidence="12" type="primary">Dgri\GH17122</name>
    <name evidence="12" type="ORF">Dgri_GH17122</name>
</gene>
<dbReference type="EMBL" id="CH916366">
    <property type="protein sequence ID" value="EDV97886.1"/>
    <property type="molecule type" value="Genomic_DNA"/>
</dbReference>
<evidence type="ECO:0000256" key="9">
    <source>
        <dbReference type="ARBA" id="ARBA00023004"/>
    </source>
</evidence>
<evidence type="ECO:0000256" key="4">
    <source>
        <dbReference type="ARBA" id="ARBA00004406"/>
    </source>
</evidence>
<proteinExistence type="inferred from homology"/>
<comment type="subcellular location">
    <subcellularLocation>
        <location evidence="4">Endoplasmic reticulum membrane</location>
        <topology evidence="4">Peripheral membrane protein</topology>
    </subcellularLocation>
    <subcellularLocation>
        <location evidence="3">Microsome membrane</location>
        <topology evidence="3">Peripheral membrane protein</topology>
    </subcellularLocation>
</comment>
<dbReference type="GO" id="GO:0016705">
    <property type="term" value="F:oxidoreductase activity, acting on paired donors, with incorporation or reduction of molecular oxygen"/>
    <property type="evidence" value="ECO:0007669"/>
    <property type="project" value="InterPro"/>
</dbReference>
<dbReference type="Proteomes" id="UP000001070">
    <property type="component" value="Unassembled WGS sequence"/>
</dbReference>
<comment type="cofactor">
    <cofactor evidence="1 11">
        <name>heme</name>
        <dbReference type="ChEBI" id="CHEBI:30413"/>
    </cofactor>
</comment>
<dbReference type="STRING" id="7222.B4J0N1"/>
<evidence type="ECO:0000256" key="11">
    <source>
        <dbReference type="PIRSR" id="PIRSR602403-1"/>
    </source>
</evidence>
<evidence type="ECO:0000256" key="8">
    <source>
        <dbReference type="ARBA" id="ARBA00023002"/>
    </source>
</evidence>
<dbReference type="AlphaFoldDB" id="B4J0N1"/>
<comment type="function">
    <text evidence="2">May be involved in the metabolism of insect hormones and in the breakdown of synthetic insecticides.</text>
</comment>
<dbReference type="Pfam" id="PF00067">
    <property type="entry name" value="p450"/>
    <property type="match status" value="1"/>
</dbReference>
<dbReference type="CDD" id="cd20628">
    <property type="entry name" value="CYP4"/>
    <property type="match status" value="1"/>
</dbReference>
<keyword evidence="8" id="KW-0560">Oxidoreductase</keyword>
<dbReference type="PRINTS" id="PR00385">
    <property type="entry name" value="P450"/>
</dbReference>
<dbReference type="GO" id="GO:0004497">
    <property type="term" value="F:monooxygenase activity"/>
    <property type="evidence" value="ECO:0007669"/>
    <property type="project" value="UniProtKB-KW"/>
</dbReference>
<evidence type="ECO:0000256" key="10">
    <source>
        <dbReference type="ARBA" id="ARBA00023033"/>
    </source>
</evidence>
<dbReference type="InterPro" id="IPR050196">
    <property type="entry name" value="Cytochrome_P450_Monoox"/>
</dbReference>
<name>B4J0N1_DROGR</name>
<dbReference type="InterPro" id="IPR036396">
    <property type="entry name" value="Cyt_P450_sf"/>
</dbReference>
<dbReference type="InterPro" id="IPR001128">
    <property type="entry name" value="Cyt_P450"/>
</dbReference>
<comment type="similarity">
    <text evidence="5">Belongs to the cytochrome P450 family.</text>
</comment>
<dbReference type="PRINTS" id="PR00465">
    <property type="entry name" value="EP450IV"/>
</dbReference>
<dbReference type="PANTHER" id="PTHR24291">
    <property type="entry name" value="CYTOCHROME P450 FAMILY 4"/>
    <property type="match status" value="1"/>
</dbReference>
<dbReference type="KEGG" id="dgr:6558152"/>
<keyword evidence="9 11" id="KW-0408">Iron</keyword>
<dbReference type="GO" id="GO:0020037">
    <property type="term" value="F:heme binding"/>
    <property type="evidence" value="ECO:0007669"/>
    <property type="project" value="InterPro"/>
</dbReference>
<keyword evidence="7 11" id="KW-0479">Metal-binding</keyword>
<keyword evidence="13" id="KW-1185">Reference proteome</keyword>
<evidence type="ECO:0000256" key="7">
    <source>
        <dbReference type="ARBA" id="ARBA00022723"/>
    </source>
</evidence>
<dbReference type="eggNOG" id="KOG0157">
    <property type="taxonomic scope" value="Eukaryota"/>
</dbReference>
<dbReference type="SUPFAM" id="SSF48264">
    <property type="entry name" value="Cytochrome P450"/>
    <property type="match status" value="1"/>
</dbReference>